<evidence type="ECO:0000313" key="1">
    <source>
        <dbReference type="EMBL" id="KAI5668471.1"/>
    </source>
</evidence>
<accession>A0ACC0B764</accession>
<reference evidence="2" key="1">
    <citation type="journal article" date="2023" name="Nat. Plants">
        <title>Single-cell RNA sequencing provides a high-resolution roadmap for understanding the multicellular compartmentation of specialized metabolism.</title>
        <authorList>
            <person name="Sun S."/>
            <person name="Shen X."/>
            <person name="Li Y."/>
            <person name="Li Y."/>
            <person name="Wang S."/>
            <person name="Li R."/>
            <person name="Zhang H."/>
            <person name="Shen G."/>
            <person name="Guo B."/>
            <person name="Wei J."/>
            <person name="Xu J."/>
            <person name="St-Pierre B."/>
            <person name="Chen S."/>
            <person name="Sun C."/>
        </authorList>
    </citation>
    <scope>NUCLEOTIDE SEQUENCE [LARGE SCALE GENOMIC DNA]</scope>
</reference>
<protein>
    <submittedName>
        <fullName evidence="1">Uncharacterized protein</fullName>
    </submittedName>
</protein>
<sequence>MKAHFFEVHPSFGKVPRIKNMLYTEFEKRYRWDPMHERAIWDAWHRRASLRYKDLMYEVRANRYQPNWITTGQYTSLCDEWGRRNTRRGERRHSRTGCKSVVARGSTSTSRSRSYIKWERRWVRPLHSRNSKYKDLKANAECLHIETCSPILTDKQLMFEAAGGSNKGHVYGLQSVIVTIEHRGDSNNSMLRFFRYPPQ</sequence>
<gene>
    <name evidence="1" type="ORF">M9H77_18324</name>
</gene>
<comment type="caution">
    <text evidence="1">The sequence shown here is derived from an EMBL/GenBank/DDBJ whole genome shotgun (WGS) entry which is preliminary data.</text>
</comment>
<proteinExistence type="predicted"/>
<dbReference type="Proteomes" id="UP001060085">
    <property type="component" value="Linkage Group LG04"/>
</dbReference>
<evidence type="ECO:0000313" key="2">
    <source>
        <dbReference type="Proteomes" id="UP001060085"/>
    </source>
</evidence>
<organism evidence="1 2">
    <name type="scientific">Catharanthus roseus</name>
    <name type="common">Madagascar periwinkle</name>
    <name type="synonym">Vinca rosea</name>
    <dbReference type="NCBI Taxonomy" id="4058"/>
    <lineage>
        <taxon>Eukaryota</taxon>
        <taxon>Viridiplantae</taxon>
        <taxon>Streptophyta</taxon>
        <taxon>Embryophyta</taxon>
        <taxon>Tracheophyta</taxon>
        <taxon>Spermatophyta</taxon>
        <taxon>Magnoliopsida</taxon>
        <taxon>eudicotyledons</taxon>
        <taxon>Gunneridae</taxon>
        <taxon>Pentapetalae</taxon>
        <taxon>asterids</taxon>
        <taxon>lamiids</taxon>
        <taxon>Gentianales</taxon>
        <taxon>Apocynaceae</taxon>
        <taxon>Rauvolfioideae</taxon>
        <taxon>Vinceae</taxon>
        <taxon>Catharanthinae</taxon>
        <taxon>Catharanthus</taxon>
    </lineage>
</organism>
<name>A0ACC0B764_CATRO</name>
<dbReference type="EMBL" id="CM044704">
    <property type="protein sequence ID" value="KAI5668471.1"/>
    <property type="molecule type" value="Genomic_DNA"/>
</dbReference>
<keyword evidence="2" id="KW-1185">Reference proteome</keyword>